<accession>A0A4P7SHD9</accession>
<dbReference type="EMBL" id="CP039291">
    <property type="protein sequence ID" value="QCB93380.1"/>
    <property type="molecule type" value="Genomic_DNA"/>
</dbReference>
<keyword evidence="2" id="KW-1133">Transmembrane helix</keyword>
<feature type="region of interest" description="Disordered" evidence="1">
    <location>
        <begin position="248"/>
        <end position="267"/>
    </location>
</feature>
<name>A0A4P7SHD9_9CELL</name>
<dbReference type="Proteomes" id="UP000296469">
    <property type="component" value="Chromosome"/>
</dbReference>
<reference evidence="3 4" key="1">
    <citation type="submission" date="2019-04" db="EMBL/GenBank/DDBJ databases">
        <title>Isolation and identification of Cellulomonas shaoxiangyii sp. Nov. isolated from feces of the Tibetan antelopes (Pantholops hodgsonii) in the Qinghai-Tibet plateau of China.</title>
        <authorList>
            <person name="Tian Z."/>
        </authorList>
    </citation>
    <scope>NUCLEOTIDE SEQUENCE [LARGE SCALE GENOMIC DNA]</scope>
    <source>
        <strain evidence="3 4">Z28</strain>
    </source>
</reference>
<feature type="transmembrane region" description="Helical" evidence="2">
    <location>
        <begin position="271"/>
        <end position="295"/>
    </location>
</feature>
<dbReference type="InterPro" id="IPR011009">
    <property type="entry name" value="Kinase-like_dom_sf"/>
</dbReference>
<proteinExistence type="predicted"/>
<keyword evidence="4" id="KW-1185">Reference proteome</keyword>
<evidence type="ECO:0000313" key="3">
    <source>
        <dbReference type="EMBL" id="QCB93380.1"/>
    </source>
</evidence>
<evidence type="ECO:0000256" key="1">
    <source>
        <dbReference type="SAM" id="MobiDB-lite"/>
    </source>
</evidence>
<organism evidence="3 4">
    <name type="scientific">Cellulomonas shaoxiangyii</name>
    <dbReference type="NCBI Taxonomy" id="2566013"/>
    <lineage>
        <taxon>Bacteria</taxon>
        <taxon>Bacillati</taxon>
        <taxon>Actinomycetota</taxon>
        <taxon>Actinomycetes</taxon>
        <taxon>Micrococcales</taxon>
        <taxon>Cellulomonadaceae</taxon>
        <taxon>Cellulomonas</taxon>
    </lineage>
</organism>
<dbReference type="RefSeq" id="WP_135973103.1">
    <property type="nucleotide sequence ID" value="NZ_CP039291.1"/>
</dbReference>
<sequence>MLPALVPDDVTRLLAERGQRVAASVGTDGAWWVTCPVDDLDAPGLEVQVARVPADDHLRALADALTRVRHPHLVAVREVVPLDAGRVAVLTAHVPGPTLAAVRAARPPLTDAEAVTVAVPVAQALAALHDAGLAHGTVAADRVVLRPDGFPVLVDLRGVLAGAGTADGDVRRLIATVLGVLPPLEAELAAGLPELTRLRDALEDVARRGAPAAADVVDAAFGAAEPAPVHMPDPDALAGAQVALDAGRSLPRGAPTPEVTRRARRPRRRRAVRAGVTVLVLATLAALAVVGVTALREGAAPVPDAVRGGAGAAAEATPGRAADDPAAAAADLTRRRAVALAAASADGVAALHVAGSPSFAHDVALLDQLAGARSDGLTVAVHDAVVSGRTPDGDAVVLVTSSVGSHTRVSTAGERTTVPATAARTVELVLRRTGEGWRVWDVRERAGNPS</sequence>
<protein>
    <recommendedName>
        <fullName evidence="5">Protein kinase domain-containing protein</fullName>
    </recommendedName>
</protein>
<dbReference type="AlphaFoldDB" id="A0A4P7SHD9"/>
<gene>
    <name evidence="3" type="ORF">E5225_07235</name>
</gene>
<keyword evidence="2" id="KW-0812">Transmembrane</keyword>
<dbReference type="SUPFAM" id="SSF56112">
    <property type="entry name" value="Protein kinase-like (PK-like)"/>
    <property type="match status" value="1"/>
</dbReference>
<evidence type="ECO:0008006" key="5">
    <source>
        <dbReference type="Google" id="ProtNLM"/>
    </source>
</evidence>
<evidence type="ECO:0000256" key="2">
    <source>
        <dbReference type="SAM" id="Phobius"/>
    </source>
</evidence>
<dbReference type="OrthoDB" id="5137722at2"/>
<evidence type="ECO:0000313" key="4">
    <source>
        <dbReference type="Proteomes" id="UP000296469"/>
    </source>
</evidence>
<keyword evidence="2" id="KW-0472">Membrane</keyword>
<feature type="region of interest" description="Disordered" evidence="1">
    <location>
        <begin position="307"/>
        <end position="326"/>
    </location>
</feature>
<dbReference type="Gene3D" id="1.10.510.10">
    <property type="entry name" value="Transferase(Phosphotransferase) domain 1"/>
    <property type="match status" value="1"/>
</dbReference>
<dbReference type="KEGG" id="celz:E5225_07235"/>